<name>A0A918M9E8_9ACTN</name>
<reference evidence="2" key="2">
    <citation type="submission" date="2020-09" db="EMBL/GenBank/DDBJ databases">
        <authorList>
            <person name="Sun Q."/>
            <person name="Ohkuma M."/>
        </authorList>
    </citation>
    <scope>NUCLEOTIDE SEQUENCE</scope>
    <source>
        <strain evidence="2">JCM 4369</strain>
    </source>
</reference>
<protein>
    <submittedName>
        <fullName evidence="2">Uncharacterized protein</fullName>
    </submittedName>
</protein>
<evidence type="ECO:0000256" key="1">
    <source>
        <dbReference type="SAM" id="Phobius"/>
    </source>
</evidence>
<evidence type="ECO:0000313" key="2">
    <source>
        <dbReference type="EMBL" id="GGU80482.1"/>
    </source>
</evidence>
<keyword evidence="3" id="KW-1185">Reference proteome</keyword>
<feature type="transmembrane region" description="Helical" evidence="1">
    <location>
        <begin position="12"/>
        <end position="33"/>
    </location>
</feature>
<sequence length="89" mass="9533">MHFDEVVDKVLIPAVASPVVAGLAALAATYLAYRLSARARQDSVTRGGVRDLSDRAAVPLIRRPCVPGPRRVPCQVPCQTVARGWAGLR</sequence>
<gene>
    <name evidence="2" type="ORF">GCM10010260_10910</name>
</gene>
<proteinExistence type="predicted"/>
<evidence type="ECO:0000313" key="3">
    <source>
        <dbReference type="Proteomes" id="UP000618795"/>
    </source>
</evidence>
<dbReference type="Proteomes" id="UP000618795">
    <property type="component" value="Unassembled WGS sequence"/>
</dbReference>
<keyword evidence="1" id="KW-0472">Membrane</keyword>
<accession>A0A918M9E8</accession>
<dbReference type="EMBL" id="BMTD01000002">
    <property type="protein sequence ID" value="GGU80482.1"/>
    <property type="molecule type" value="Genomic_DNA"/>
</dbReference>
<comment type="caution">
    <text evidence="2">The sequence shown here is derived from an EMBL/GenBank/DDBJ whole genome shotgun (WGS) entry which is preliminary data.</text>
</comment>
<keyword evidence="1" id="KW-0812">Transmembrane</keyword>
<organism evidence="2 3">
    <name type="scientific">Streptomyces filipinensis</name>
    <dbReference type="NCBI Taxonomy" id="66887"/>
    <lineage>
        <taxon>Bacteria</taxon>
        <taxon>Bacillati</taxon>
        <taxon>Actinomycetota</taxon>
        <taxon>Actinomycetes</taxon>
        <taxon>Kitasatosporales</taxon>
        <taxon>Streptomycetaceae</taxon>
        <taxon>Streptomyces</taxon>
    </lineage>
</organism>
<reference evidence="2" key="1">
    <citation type="journal article" date="2014" name="Int. J. Syst. Evol. Microbiol.">
        <title>Complete genome sequence of Corynebacterium casei LMG S-19264T (=DSM 44701T), isolated from a smear-ripened cheese.</title>
        <authorList>
            <consortium name="US DOE Joint Genome Institute (JGI-PGF)"/>
            <person name="Walter F."/>
            <person name="Albersmeier A."/>
            <person name="Kalinowski J."/>
            <person name="Ruckert C."/>
        </authorList>
    </citation>
    <scope>NUCLEOTIDE SEQUENCE</scope>
    <source>
        <strain evidence="2">JCM 4369</strain>
    </source>
</reference>
<keyword evidence="1" id="KW-1133">Transmembrane helix</keyword>
<dbReference type="AlphaFoldDB" id="A0A918M9E8"/>